<evidence type="ECO:0000313" key="2">
    <source>
        <dbReference type="Proteomes" id="UP001233172"/>
    </source>
</evidence>
<evidence type="ECO:0000313" key="1">
    <source>
        <dbReference type="EMBL" id="KAK0047631.1"/>
    </source>
</evidence>
<sequence length="55" mass="6257">MDCFPSTLFLDLSQQMTDAGTQRDQHLINMRMGGAGRRVAFEAKTKSFDVIQTYQ</sequence>
<keyword evidence="2" id="KW-1185">Reference proteome</keyword>
<reference evidence="1" key="1">
    <citation type="journal article" date="2023" name="PLoS Negl. Trop. Dis.">
        <title>A genome sequence for Biomphalaria pfeifferi, the major vector snail for the human-infecting parasite Schistosoma mansoni.</title>
        <authorList>
            <person name="Bu L."/>
            <person name="Lu L."/>
            <person name="Laidemitt M.R."/>
            <person name="Zhang S.M."/>
            <person name="Mutuku M."/>
            <person name="Mkoji G."/>
            <person name="Steinauer M."/>
            <person name="Loker E.S."/>
        </authorList>
    </citation>
    <scope>NUCLEOTIDE SEQUENCE</scope>
    <source>
        <strain evidence="1">KasaAsao</strain>
    </source>
</reference>
<dbReference type="EMBL" id="JASAOG010000148">
    <property type="protein sequence ID" value="KAK0047631.1"/>
    <property type="molecule type" value="Genomic_DNA"/>
</dbReference>
<protein>
    <submittedName>
        <fullName evidence="1">Uncharacterized protein</fullName>
    </submittedName>
</protein>
<accession>A0AAD8F250</accession>
<dbReference type="Proteomes" id="UP001233172">
    <property type="component" value="Unassembled WGS sequence"/>
</dbReference>
<organism evidence="1 2">
    <name type="scientific">Biomphalaria pfeifferi</name>
    <name type="common">Bloodfluke planorb</name>
    <name type="synonym">Freshwater snail</name>
    <dbReference type="NCBI Taxonomy" id="112525"/>
    <lineage>
        <taxon>Eukaryota</taxon>
        <taxon>Metazoa</taxon>
        <taxon>Spiralia</taxon>
        <taxon>Lophotrochozoa</taxon>
        <taxon>Mollusca</taxon>
        <taxon>Gastropoda</taxon>
        <taxon>Heterobranchia</taxon>
        <taxon>Euthyneura</taxon>
        <taxon>Panpulmonata</taxon>
        <taxon>Hygrophila</taxon>
        <taxon>Lymnaeoidea</taxon>
        <taxon>Planorbidae</taxon>
        <taxon>Biomphalaria</taxon>
    </lineage>
</organism>
<reference evidence="1" key="2">
    <citation type="submission" date="2023-04" db="EMBL/GenBank/DDBJ databases">
        <authorList>
            <person name="Bu L."/>
            <person name="Lu L."/>
            <person name="Laidemitt M.R."/>
            <person name="Zhang S.M."/>
            <person name="Mutuku M."/>
            <person name="Mkoji G."/>
            <person name="Steinauer M."/>
            <person name="Loker E.S."/>
        </authorList>
    </citation>
    <scope>NUCLEOTIDE SEQUENCE</scope>
    <source>
        <strain evidence="1">KasaAsao</strain>
        <tissue evidence="1">Whole Snail</tissue>
    </source>
</reference>
<gene>
    <name evidence="1" type="ORF">Bpfe_022936</name>
</gene>
<dbReference type="AlphaFoldDB" id="A0AAD8F250"/>
<name>A0AAD8F250_BIOPF</name>
<feature type="non-terminal residue" evidence="1">
    <location>
        <position position="55"/>
    </location>
</feature>
<proteinExistence type="predicted"/>
<comment type="caution">
    <text evidence="1">The sequence shown here is derived from an EMBL/GenBank/DDBJ whole genome shotgun (WGS) entry which is preliminary data.</text>
</comment>